<evidence type="ECO:0000313" key="4">
    <source>
        <dbReference type="Proteomes" id="UP000019226"/>
    </source>
</evidence>
<protein>
    <recommendedName>
        <fullName evidence="2">DUF2786 domain-containing protein</fullName>
    </recommendedName>
</protein>
<dbReference type="RefSeq" id="WP_025387359.1">
    <property type="nucleotide sequence ID" value="NZ_CP004350.1"/>
</dbReference>
<proteinExistence type="predicted"/>
<evidence type="ECO:0000256" key="1">
    <source>
        <dbReference type="SAM" id="Coils"/>
    </source>
</evidence>
<sequence>MNRLSHLDPYLVHSLIHDIIIVAQRGWDPHDLQHVLGPASAVVLEKAAFQVPARVQMDKVRKSWLSYRPSDYELSLASTLTERTVTSWLDKLYRLPFLRDAEVVASPQPEFTDPKQKKMHEKIQALLAKAESTQFEDEADALIAKAQNLRQQYRIDSVLEDLENSAEEIVALRVRISAPWVKHQHSLLCSVAYANGGTAVLLSDFGICTVMATRDDAEHIIDLFTSLNRQRAWFMKNSEGAKLAAADGETASYRRSFILAYATKIRELLHDANVEAAKAQQKASDAAKDAGADEDIDKQRAYEIVSRALPVLARRQAEAEDALHDLFPNLSSMNLSANHMRGIIDGVDAAERSHLGGDKSGIHTGRNELAS</sequence>
<reference evidence="4" key="1">
    <citation type="submission" date="2013-02" db="EMBL/GenBank/DDBJ databases">
        <title>The complete genome sequence of Corynebacterium casei LMG S-19264 (=DSM 44701).</title>
        <authorList>
            <person name="Ruckert C."/>
            <person name="Albersmeier A."/>
            <person name="Kalinowski J."/>
        </authorList>
    </citation>
    <scope>NUCLEOTIDE SEQUENCE [LARGE SCALE GENOMIC DNA]</scope>
    <source>
        <strain evidence="4">LMG S-19264</strain>
    </source>
</reference>
<feature type="domain" description="DUF2786" evidence="2">
    <location>
        <begin position="118"/>
        <end position="156"/>
    </location>
</feature>
<dbReference type="Pfam" id="PF10979">
    <property type="entry name" value="DUF2786"/>
    <property type="match status" value="1"/>
</dbReference>
<name>A0ABM5PNW3_9CORY</name>
<evidence type="ECO:0000313" key="3">
    <source>
        <dbReference type="EMBL" id="AHI19617.1"/>
    </source>
</evidence>
<keyword evidence="1" id="KW-0175">Coiled coil</keyword>
<dbReference type="GeneID" id="82877193"/>
<dbReference type="Proteomes" id="UP000019226">
    <property type="component" value="Chromosome"/>
</dbReference>
<accession>A0ABM5PNW3</accession>
<feature type="coiled-coil region" evidence="1">
    <location>
        <begin position="262"/>
        <end position="289"/>
    </location>
</feature>
<evidence type="ECO:0000259" key="2">
    <source>
        <dbReference type="Pfam" id="PF10979"/>
    </source>
</evidence>
<gene>
    <name evidence="3" type="ORF">CCASEI_05205</name>
</gene>
<organism evidence="3 4">
    <name type="scientific">Corynebacterium casei LMG S-19264</name>
    <dbReference type="NCBI Taxonomy" id="1285583"/>
    <lineage>
        <taxon>Bacteria</taxon>
        <taxon>Bacillati</taxon>
        <taxon>Actinomycetota</taxon>
        <taxon>Actinomycetes</taxon>
        <taxon>Mycobacteriales</taxon>
        <taxon>Corynebacteriaceae</taxon>
        <taxon>Corynebacterium</taxon>
    </lineage>
</organism>
<dbReference type="InterPro" id="IPR024498">
    <property type="entry name" value="DUF2786"/>
</dbReference>
<keyword evidence="4" id="KW-1185">Reference proteome</keyword>
<dbReference type="EMBL" id="CP004350">
    <property type="protein sequence ID" value="AHI19617.1"/>
    <property type="molecule type" value="Genomic_DNA"/>
</dbReference>